<dbReference type="EMBL" id="NGLE02000001">
    <property type="protein sequence ID" value="MEI5994802.1"/>
    <property type="molecule type" value="Genomic_DNA"/>
</dbReference>
<evidence type="ECO:0000313" key="1">
    <source>
        <dbReference type="EMBL" id="MEI5994802.1"/>
    </source>
</evidence>
<reference evidence="2" key="1">
    <citation type="submission" date="2017-05" db="EMBL/GenBank/DDBJ databases">
        <title>The Genome Sequence of Enterococcus sp. 4G2_DIV0659.</title>
        <authorList>
            <consortium name="The Broad Institute Genomics Platform"/>
            <consortium name="The Broad Institute Genomic Center for Infectious Diseases"/>
            <person name="Earl A."/>
            <person name="Manson A."/>
            <person name="Schwartman J."/>
            <person name="Gilmore M."/>
            <person name="Abouelleil A."/>
            <person name="Cao P."/>
            <person name="Chapman S."/>
            <person name="Cusick C."/>
            <person name="Shea T."/>
            <person name="Young S."/>
            <person name="Neafsey D."/>
            <person name="Nusbaum C."/>
            <person name="Birren B."/>
        </authorList>
    </citation>
    <scope>NUCLEOTIDE SEQUENCE [LARGE SCALE GENOMIC DNA]</scope>
    <source>
        <strain evidence="2">4G2_DIV0659</strain>
    </source>
</reference>
<reference evidence="1 3" key="2">
    <citation type="submission" date="2018-07" db="EMBL/GenBank/DDBJ databases">
        <title>The Genome Sequence of Enterococcus sp. DIV0659b.</title>
        <authorList>
            <consortium name="The Broad Institute Genomics Platform"/>
            <consortium name="The Broad Institute Genomic Center for Infectious Diseases"/>
            <person name="Earl A."/>
            <person name="Manson A."/>
            <person name="Schwartman J."/>
            <person name="Gilmore M."/>
            <person name="Abouelleil A."/>
            <person name="Cao P."/>
            <person name="Chapman S."/>
            <person name="Cusick C."/>
            <person name="Shea T."/>
            <person name="Young S."/>
            <person name="Neafsey D."/>
            <person name="Nusbaum C."/>
            <person name="Birren B."/>
        </authorList>
    </citation>
    <scope>NUCLEOTIDE SEQUENCE [LARGE SCALE GENOMIC DNA]</scope>
    <source>
        <strain evidence="1 3">4G2_DIV0659</strain>
    </source>
</reference>
<dbReference type="EMBL" id="NGLE01000001">
    <property type="protein sequence ID" value="OTO09612.1"/>
    <property type="molecule type" value="Genomic_DNA"/>
</dbReference>
<comment type="caution">
    <text evidence="2">The sequence shown here is derived from an EMBL/GenBank/DDBJ whole genome shotgun (WGS) entry which is preliminary data.</text>
</comment>
<protein>
    <submittedName>
        <fullName evidence="2">Uncharacterized protein</fullName>
    </submittedName>
</protein>
<evidence type="ECO:0000313" key="2">
    <source>
        <dbReference type="EMBL" id="OTO09612.1"/>
    </source>
</evidence>
<dbReference type="Proteomes" id="UP000195139">
    <property type="component" value="Unassembled WGS sequence"/>
</dbReference>
<organism evidence="2">
    <name type="scientific">Candidatus Enterococcus mansonii</name>
    <dbReference type="NCBI Taxonomy" id="1834181"/>
    <lineage>
        <taxon>Bacteria</taxon>
        <taxon>Bacillati</taxon>
        <taxon>Bacillota</taxon>
        <taxon>Bacilli</taxon>
        <taxon>Lactobacillales</taxon>
        <taxon>Enterococcaceae</taxon>
        <taxon>Enterococcus</taxon>
    </lineage>
</organism>
<evidence type="ECO:0000313" key="3">
    <source>
        <dbReference type="Proteomes" id="UP000195139"/>
    </source>
</evidence>
<name>A0A242CIK4_9ENTE</name>
<dbReference type="AlphaFoldDB" id="A0A242CIK4"/>
<sequence length="163" mass="19059">MEEQIQIVELSEKTMDQIAKKLHKLNLAEKKKIRDNAYHNTKMLLTNYHVLKAHCDVVNEQLIEEVGSIWSDDRFELSSLLEHKAKTAKLMIHVDRSLEKFKELDPAGYDILKMKYLNKLRVSDMEIAVEYGVDRSVISKRFDKHIKKLSIILFGMEVIVSEM</sequence>
<keyword evidence="3" id="KW-1185">Reference proteome</keyword>
<dbReference type="STRING" id="1834181.A5880_000291"/>
<dbReference type="RefSeq" id="WP_086329251.1">
    <property type="nucleotide sequence ID" value="NZ_NGLE02000001.1"/>
</dbReference>
<proteinExistence type="predicted"/>
<dbReference type="OrthoDB" id="2186153at2"/>
<accession>A0A242CIK4</accession>
<gene>
    <name evidence="2" type="ORF">A5880_000291</name>
    <name evidence="1" type="ORF">A5880_002388</name>
</gene>